<organism evidence="1 3">
    <name type="scientific">Phytophthora infestans</name>
    <name type="common">Potato late blight agent</name>
    <name type="synonym">Botrytis infestans</name>
    <dbReference type="NCBI Taxonomy" id="4787"/>
    <lineage>
        <taxon>Eukaryota</taxon>
        <taxon>Sar</taxon>
        <taxon>Stramenopiles</taxon>
        <taxon>Oomycota</taxon>
        <taxon>Peronosporomycetes</taxon>
        <taxon>Peronosporales</taxon>
        <taxon>Peronosporaceae</taxon>
        <taxon>Phytophthora</taxon>
    </lineage>
</organism>
<comment type="caution">
    <text evidence="1">The sequence shown here is derived from an EMBL/GenBank/DDBJ whole genome shotgun (WGS) entry which is preliminary data.</text>
</comment>
<dbReference type="Proteomes" id="UP000704712">
    <property type="component" value="Unassembled WGS sequence"/>
</dbReference>
<accession>A0A833WU49</accession>
<evidence type="ECO:0000313" key="3">
    <source>
        <dbReference type="Proteomes" id="UP000602510"/>
    </source>
</evidence>
<evidence type="ECO:0000313" key="1">
    <source>
        <dbReference type="EMBL" id="KAF4037401.1"/>
    </source>
</evidence>
<reference evidence="1" key="1">
    <citation type="submission" date="2020-04" db="EMBL/GenBank/DDBJ databases">
        <title>Hybrid Assembly of Korean Phytophthora infestans isolates.</title>
        <authorList>
            <person name="Prokchorchik M."/>
            <person name="Lee Y."/>
            <person name="Seo J."/>
            <person name="Cho J.-H."/>
            <person name="Park Y.-E."/>
            <person name="Jang D.-C."/>
            <person name="Im J.-S."/>
            <person name="Choi J.-G."/>
            <person name="Park H.-J."/>
            <person name="Lee G.-B."/>
            <person name="Lee Y.-G."/>
            <person name="Hong S.-Y."/>
            <person name="Cho K."/>
            <person name="Sohn K.H."/>
        </authorList>
    </citation>
    <scope>NUCLEOTIDE SEQUENCE</scope>
    <source>
        <strain evidence="1">KR_1_A1</strain>
        <strain evidence="2">KR_2_A2</strain>
    </source>
</reference>
<dbReference type="Proteomes" id="UP000602510">
    <property type="component" value="Unassembled WGS sequence"/>
</dbReference>
<evidence type="ECO:0000313" key="2">
    <source>
        <dbReference type="EMBL" id="KAF4146600.1"/>
    </source>
</evidence>
<dbReference type="EMBL" id="JAACNO010000586">
    <property type="protein sequence ID" value="KAF4146600.1"/>
    <property type="molecule type" value="Genomic_DNA"/>
</dbReference>
<sequence length="108" mass="11510">MISSSVNWSVITSPRCRATSRSVRLLHQRVVIVLAASSSTWSPRDLELDAHSGAVLPAAPPPSSSCTDPVLVVPLFSAVVLLSVELPSSLSVRSLWSMMSPALFVLLL</sequence>
<dbReference type="AlphaFoldDB" id="A0A833WU49"/>
<name>A0A833WU49_PHYIN</name>
<proteinExistence type="predicted"/>
<dbReference type="EMBL" id="WSZM01000239">
    <property type="protein sequence ID" value="KAF4037401.1"/>
    <property type="molecule type" value="Genomic_DNA"/>
</dbReference>
<keyword evidence="3" id="KW-1185">Reference proteome</keyword>
<protein>
    <submittedName>
        <fullName evidence="1">Uncharacterized protein</fullName>
    </submittedName>
</protein>
<gene>
    <name evidence="1" type="ORF">GN244_ATG10443</name>
    <name evidence="2" type="ORF">GN958_ATG04197</name>
</gene>